<dbReference type="Proteomes" id="UP001202831">
    <property type="component" value="Unassembled WGS sequence"/>
</dbReference>
<accession>A0ABT0N1N8</accession>
<dbReference type="RefSeq" id="WP_249247061.1">
    <property type="nucleotide sequence ID" value="NZ_JAKIKT010000001.1"/>
</dbReference>
<evidence type="ECO:0000313" key="2">
    <source>
        <dbReference type="EMBL" id="MCL2912270.1"/>
    </source>
</evidence>
<name>A0ABT0N1N8_9GAMM</name>
<evidence type="ECO:0008006" key="4">
    <source>
        <dbReference type="Google" id="ProtNLM"/>
    </source>
</evidence>
<keyword evidence="1" id="KW-0472">Membrane</keyword>
<proteinExistence type="predicted"/>
<evidence type="ECO:0000313" key="3">
    <source>
        <dbReference type="Proteomes" id="UP001202831"/>
    </source>
</evidence>
<reference evidence="2 3" key="1">
    <citation type="submission" date="2022-01" db="EMBL/GenBank/DDBJ databases">
        <title>Whole genome-based taxonomy of the Shewanellaceae.</title>
        <authorList>
            <person name="Martin-Rodriguez A.J."/>
        </authorList>
    </citation>
    <scope>NUCLEOTIDE SEQUENCE [LARGE SCALE GENOMIC DNA]</scope>
    <source>
        <strain evidence="2 3">DSM 21332</strain>
    </source>
</reference>
<keyword evidence="1" id="KW-0812">Transmembrane</keyword>
<keyword evidence="1" id="KW-1133">Transmembrane helix</keyword>
<comment type="caution">
    <text evidence="2">The sequence shown here is derived from an EMBL/GenBank/DDBJ whole genome shotgun (WGS) entry which is preliminary data.</text>
</comment>
<dbReference type="EMBL" id="JAKIKT010000001">
    <property type="protein sequence ID" value="MCL2912270.1"/>
    <property type="molecule type" value="Genomic_DNA"/>
</dbReference>
<sequence>MLKTRAIIVSLALILTTSGCTTTHNFYTGEEDLAYGEEFSLFNTIMLPVAIVGVAAIAYGASQGGGSSYSGVSCKGYYCNYDAAWDYLPGSGEYRCRDTSNGQFVYNHYCASQLQQDNWY</sequence>
<keyword evidence="3" id="KW-1185">Reference proteome</keyword>
<feature type="transmembrane region" description="Helical" evidence="1">
    <location>
        <begin position="41"/>
        <end position="61"/>
    </location>
</feature>
<organism evidence="2 3">
    <name type="scientific">Shewanella corallii</name>
    <dbReference type="NCBI Taxonomy" id="560080"/>
    <lineage>
        <taxon>Bacteria</taxon>
        <taxon>Pseudomonadati</taxon>
        <taxon>Pseudomonadota</taxon>
        <taxon>Gammaproteobacteria</taxon>
        <taxon>Alteromonadales</taxon>
        <taxon>Shewanellaceae</taxon>
        <taxon>Shewanella</taxon>
    </lineage>
</organism>
<gene>
    <name evidence="2" type="ORF">L2725_00490</name>
</gene>
<protein>
    <recommendedName>
        <fullName evidence="4">Lipoprotein</fullName>
    </recommendedName>
</protein>
<evidence type="ECO:0000256" key="1">
    <source>
        <dbReference type="SAM" id="Phobius"/>
    </source>
</evidence>
<dbReference type="PROSITE" id="PS51257">
    <property type="entry name" value="PROKAR_LIPOPROTEIN"/>
    <property type="match status" value="1"/>
</dbReference>